<dbReference type="Proteomes" id="UP001206483">
    <property type="component" value="Unassembled WGS sequence"/>
</dbReference>
<evidence type="ECO:0000256" key="1">
    <source>
        <dbReference type="PROSITE-ProRule" id="PRU00023"/>
    </source>
</evidence>
<evidence type="ECO:0000313" key="3">
    <source>
        <dbReference type="Proteomes" id="UP001206483"/>
    </source>
</evidence>
<dbReference type="InterPro" id="IPR036770">
    <property type="entry name" value="Ankyrin_rpt-contain_sf"/>
</dbReference>
<organism evidence="2 3">
    <name type="scientific">Kitasatospora paracochleata</name>
    <dbReference type="NCBI Taxonomy" id="58354"/>
    <lineage>
        <taxon>Bacteria</taxon>
        <taxon>Bacillati</taxon>
        <taxon>Actinomycetota</taxon>
        <taxon>Actinomycetes</taxon>
        <taxon>Kitasatosporales</taxon>
        <taxon>Streptomycetaceae</taxon>
        <taxon>Kitasatospora</taxon>
    </lineage>
</organism>
<protein>
    <recommendedName>
        <fullName evidence="4">Ankyrin repeat protein</fullName>
    </recommendedName>
</protein>
<dbReference type="RefSeq" id="WP_253803849.1">
    <property type="nucleotide sequence ID" value="NZ_BAAAUB010000004.1"/>
</dbReference>
<feature type="repeat" description="ANK" evidence="1">
    <location>
        <begin position="504"/>
        <end position="537"/>
    </location>
</feature>
<reference evidence="2 3" key="1">
    <citation type="submission" date="2022-06" db="EMBL/GenBank/DDBJ databases">
        <title>Sequencing the genomes of 1000 actinobacteria strains.</title>
        <authorList>
            <person name="Klenk H.-P."/>
        </authorList>
    </citation>
    <scope>NUCLEOTIDE SEQUENCE [LARGE SCALE GENOMIC DNA]</scope>
    <source>
        <strain evidence="2 3">DSM 41656</strain>
    </source>
</reference>
<accession>A0ABT1J8I5</accession>
<evidence type="ECO:0000313" key="2">
    <source>
        <dbReference type="EMBL" id="MCP2313748.1"/>
    </source>
</evidence>
<sequence length="594" mass="65995">MSPSTTGRLLRPDEAASRRRIRQYAVPRWMIEQATDRRLAGDWRGALTAALVDPAFDLDQVAGQYGAETAAALAEDLRHLAPDLLRWHLPRLLGGRTTLDTARVVVLARYRDADPDERKGTTPYLHVVTPPMIDGPQRLTLRFEPVGAEQRPGTFGRTVEDWRRARHLWDARRTGELLERCGGSAERAPFFHPDATPVAEDRLPAADPGPGDPAARAEWLTLAHQRGGTAEGLTAAGHEFVPTAPETSRWYRSDPVALLAQLELNHARLEPEVRRLVAEDLGERHLVRVGWRTFALLVPKPDGGLRVSVIDQDQADGAPILPEALWRRLPDLDLLREGGITADRLHPLVRAALFPALAASADAGPPGPTPPEPVRVRCRGEWHEVGFRPDGLLRMPHSDEEQQRERAMRAFGGAVAGCFAVEQTWSSGSGRLPRGLTDQRRELFLRAQHGDTPGVLAMLDAGTDPRVRDASGRTLLHVLNLLDHEALLPRLLAAGLDLEACDSRDRTPLYVAVNDLGSRALVEALIAAGARLDPVDRSELSLAQIVRRYKRTDLAFLRERVQAEHPDLGADWWDEWMDEQEEYWAEQDGEDEDE</sequence>
<keyword evidence="3" id="KW-1185">Reference proteome</keyword>
<dbReference type="PROSITE" id="PS50088">
    <property type="entry name" value="ANK_REPEAT"/>
    <property type="match status" value="1"/>
</dbReference>
<name>A0ABT1J8I5_9ACTN</name>
<comment type="caution">
    <text evidence="2">The sequence shown here is derived from an EMBL/GenBank/DDBJ whole genome shotgun (WGS) entry which is preliminary data.</text>
</comment>
<dbReference type="SUPFAM" id="SSF48403">
    <property type="entry name" value="Ankyrin repeat"/>
    <property type="match status" value="1"/>
</dbReference>
<dbReference type="EMBL" id="JAMZDX010000007">
    <property type="protein sequence ID" value="MCP2313748.1"/>
    <property type="molecule type" value="Genomic_DNA"/>
</dbReference>
<evidence type="ECO:0008006" key="4">
    <source>
        <dbReference type="Google" id="ProtNLM"/>
    </source>
</evidence>
<proteinExistence type="predicted"/>
<keyword evidence="1" id="KW-0040">ANK repeat</keyword>
<dbReference type="Pfam" id="PF12796">
    <property type="entry name" value="Ank_2"/>
    <property type="match status" value="1"/>
</dbReference>
<dbReference type="Gene3D" id="1.25.40.20">
    <property type="entry name" value="Ankyrin repeat-containing domain"/>
    <property type="match status" value="1"/>
</dbReference>
<gene>
    <name evidence="2" type="ORF">FHR36_006947</name>
</gene>
<dbReference type="InterPro" id="IPR002110">
    <property type="entry name" value="Ankyrin_rpt"/>
</dbReference>